<dbReference type="HOGENOM" id="CLU_603254_0_0_1"/>
<sequence length="454" mass="49649">MRRGMTRTTTSQRRASTSGRRDAFEGAYEREDDDDGTYDDADDADSDGEWMDYDDEVDRVSFLASTTFRSSAASSERRARAARRRGGDSERCGCASGAVAACLLVLGVSSIGRASYSNVLARQREAYARVVEAWDDGEREKFARVKFEWALVADAEQPTWVSTRAVTTRTKEGVNFGVATYEPLRYALEGGDLLEAFGIPSLIRDGVLDARDAPDIHDILHPDADIHSYTSGYNNTAVMGALMGTRALRLRINDGAQALDVRNVELFTKEFLPITNWKTCKYQHAGYPNHGGCDTYSVIDRICLKLQATSGGEWDLDTSGGGAGCEARSSEDGADAYDPIIRHRIVAPVTGAYPALSVVRKTLALTRDAETAILLRASDDPHLWLLNATDGTAAFAAAQSRLNAAGIAFVVLAAVFSIPAICLLLPMLYEKYTVKGRYGRRSRRVEPVPLRDMV</sequence>
<feature type="compositionally biased region" description="Acidic residues" evidence="1">
    <location>
        <begin position="30"/>
        <end position="49"/>
    </location>
</feature>
<feature type="compositionally biased region" description="Basic and acidic residues" evidence="1">
    <location>
        <begin position="19"/>
        <end position="29"/>
    </location>
</feature>
<dbReference type="AlphaFoldDB" id="A4S490"/>
<evidence type="ECO:0000313" key="4">
    <source>
        <dbReference type="Proteomes" id="UP000001568"/>
    </source>
</evidence>
<dbReference type="RefSeq" id="XP_001420050.1">
    <property type="nucleotide sequence ID" value="XM_001420013.1"/>
</dbReference>
<dbReference type="KEGG" id="olu:OSTLU_25186"/>
<feature type="transmembrane region" description="Helical" evidence="2">
    <location>
        <begin position="407"/>
        <end position="429"/>
    </location>
</feature>
<dbReference type="EMBL" id="CP000590">
    <property type="protein sequence ID" value="ABO98343.1"/>
    <property type="molecule type" value="Genomic_DNA"/>
</dbReference>
<keyword evidence="4" id="KW-1185">Reference proteome</keyword>
<evidence type="ECO:0000313" key="3">
    <source>
        <dbReference type="EMBL" id="ABO98343.1"/>
    </source>
</evidence>
<keyword evidence="2" id="KW-0472">Membrane</keyword>
<name>A4S490_OSTLU</name>
<dbReference type="Proteomes" id="UP000001568">
    <property type="component" value="Chromosome 10"/>
</dbReference>
<reference evidence="3 4" key="1">
    <citation type="journal article" date="2007" name="Proc. Natl. Acad. Sci. U.S.A.">
        <title>The tiny eukaryote Ostreococcus provides genomic insights into the paradox of plankton speciation.</title>
        <authorList>
            <person name="Palenik B."/>
            <person name="Grimwood J."/>
            <person name="Aerts A."/>
            <person name="Rouze P."/>
            <person name="Salamov A."/>
            <person name="Putnam N."/>
            <person name="Dupont C."/>
            <person name="Jorgensen R."/>
            <person name="Derelle E."/>
            <person name="Rombauts S."/>
            <person name="Zhou K."/>
            <person name="Otillar R."/>
            <person name="Merchant S.S."/>
            <person name="Podell S."/>
            <person name="Gaasterland T."/>
            <person name="Napoli C."/>
            <person name="Gendler K."/>
            <person name="Manuell A."/>
            <person name="Tai V."/>
            <person name="Vallon O."/>
            <person name="Piganeau G."/>
            <person name="Jancek S."/>
            <person name="Heijde M."/>
            <person name="Jabbari K."/>
            <person name="Bowler C."/>
            <person name="Lohr M."/>
            <person name="Robbens S."/>
            <person name="Werner G."/>
            <person name="Dubchak I."/>
            <person name="Pazour G.J."/>
            <person name="Ren Q."/>
            <person name="Paulsen I."/>
            <person name="Delwiche C."/>
            <person name="Schmutz J."/>
            <person name="Rokhsar D."/>
            <person name="Van de Peer Y."/>
            <person name="Moreau H."/>
            <person name="Grigoriev I.V."/>
        </authorList>
    </citation>
    <scope>NUCLEOTIDE SEQUENCE [LARGE SCALE GENOMIC DNA]</scope>
    <source>
        <strain evidence="3 4">CCE9901</strain>
    </source>
</reference>
<dbReference type="OMA" id="TNWKTCK"/>
<organism evidence="3 4">
    <name type="scientific">Ostreococcus lucimarinus (strain CCE9901)</name>
    <dbReference type="NCBI Taxonomy" id="436017"/>
    <lineage>
        <taxon>Eukaryota</taxon>
        <taxon>Viridiplantae</taxon>
        <taxon>Chlorophyta</taxon>
        <taxon>Mamiellophyceae</taxon>
        <taxon>Mamiellales</taxon>
        <taxon>Bathycoccaceae</taxon>
        <taxon>Ostreococcus</taxon>
    </lineage>
</organism>
<evidence type="ECO:0000256" key="1">
    <source>
        <dbReference type="SAM" id="MobiDB-lite"/>
    </source>
</evidence>
<dbReference type="Gramene" id="ABO98343">
    <property type="protein sequence ID" value="ABO98343"/>
    <property type="gene ID" value="OSTLU_25186"/>
</dbReference>
<feature type="region of interest" description="Disordered" evidence="1">
    <location>
        <begin position="1"/>
        <end position="49"/>
    </location>
</feature>
<feature type="compositionally biased region" description="Low complexity" evidence="1">
    <location>
        <begin position="1"/>
        <end position="18"/>
    </location>
</feature>
<protein>
    <submittedName>
        <fullName evidence="3">Uncharacterized protein</fullName>
    </submittedName>
</protein>
<accession>A4S490</accession>
<gene>
    <name evidence="3" type="ORF">OSTLU_25186</name>
</gene>
<dbReference type="GeneID" id="5003921"/>
<dbReference type="OrthoDB" id="10482866at2759"/>
<evidence type="ECO:0000256" key="2">
    <source>
        <dbReference type="SAM" id="Phobius"/>
    </source>
</evidence>
<keyword evidence="2" id="KW-1133">Transmembrane helix</keyword>
<proteinExistence type="predicted"/>
<keyword evidence="2" id="KW-0812">Transmembrane</keyword>